<keyword evidence="4" id="KW-0804">Transcription</keyword>
<dbReference type="KEGG" id="asl:Aeqsu_1793"/>
<evidence type="ECO:0000256" key="1">
    <source>
        <dbReference type="ARBA" id="ARBA00022553"/>
    </source>
</evidence>
<dbReference type="eggNOG" id="COG2197">
    <property type="taxonomic scope" value="Bacteria"/>
</dbReference>
<dbReference type="PROSITE" id="PS00622">
    <property type="entry name" value="HTH_LUXR_1"/>
    <property type="match status" value="1"/>
</dbReference>
<dbReference type="PROSITE" id="PS50043">
    <property type="entry name" value="HTH_LUXR_2"/>
    <property type="match status" value="1"/>
</dbReference>
<dbReference type="InterPro" id="IPR016032">
    <property type="entry name" value="Sig_transdc_resp-reg_C-effctor"/>
</dbReference>
<dbReference type="PRINTS" id="PR00038">
    <property type="entry name" value="HTHLUXR"/>
</dbReference>
<dbReference type="InterPro" id="IPR058245">
    <property type="entry name" value="NreC/VraR/RcsB-like_REC"/>
</dbReference>
<dbReference type="PANTHER" id="PTHR43214:SF41">
    <property type="entry name" value="NITRATE_NITRITE RESPONSE REGULATOR PROTEIN NARP"/>
    <property type="match status" value="1"/>
</dbReference>
<evidence type="ECO:0000259" key="6">
    <source>
        <dbReference type="PROSITE" id="PS50043"/>
    </source>
</evidence>
<dbReference type="PANTHER" id="PTHR43214">
    <property type="entry name" value="TWO-COMPONENT RESPONSE REGULATOR"/>
    <property type="match status" value="1"/>
</dbReference>
<dbReference type="GO" id="GO:0003677">
    <property type="term" value="F:DNA binding"/>
    <property type="evidence" value="ECO:0007669"/>
    <property type="project" value="UniProtKB-KW"/>
</dbReference>
<dbReference type="Gene3D" id="3.40.50.2300">
    <property type="match status" value="1"/>
</dbReference>
<dbReference type="AlphaFoldDB" id="I3YWA4"/>
<proteinExistence type="predicted"/>
<dbReference type="SUPFAM" id="SSF46894">
    <property type="entry name" value="C-terminal effector domain of the bipartite response regulators"/>
    <property type="match status" value="1"/>
</dbReference>
<feature type="domain" description="HTH luxR-type" evidence="6">
    <location>
        <begin position="142"/>
        <end position="207"/>
    </location>
</feature>
<organism evidence="8 9">
    <name type="scientific">Aequorivita sublithincola (strain DSM 14238 / LMG 21431 / ACAM 643 / 9-3)</name>
    <dbReference type="NCBI Taxonomy" id="746697"/>
    <lineage>
        <taxon>Bacteria</taxon>
        <taxon>Pseudomonadati</taxon>
        <taxon>Bacteroidota</taxon>
        <taxon>Flavobacteriia</taxon>
        <taxon>Flavobacteriales</taxon>
        <taxon>Flavobacteriaceae</taxon>
        <taxon>Aequorivita</taxon>
    </lineage>
</organism>
<evidence type="ECO:0000313" key="9">
    <source>
        <dbReference type="Proteomes" id="UP000006049"/>
    </source>
</evidence>
<evidence type="ECO:0000256" key="4">
    <source>
        <dbReference type="ARBA" id="ARBA00023163"/>
    </source>
</evidence>
<protein>
    <submittedName>
        <fullName evidence="8">Response regulator containing a CheY-like receiver domain and an HTH DNA-binding domain</fullName>
    </submittedName>
</protein>
<dbReference type="CDD" id="cd06170">
    <property type="entry name" value="LuxR_C_like"/>
    <property type="match status" value="1"/>
</dbReference>
<dbReference type="SMART" id="SM00421">
    <property type="entry name" value="HTH_LUXR"/>
    <property type="match status" value="1"/>
</dbReference>
<dbReference type="STRING" id="746697.Aeqsu_1793"/>
<dbReference type="SMART" id="SM00448">
    <property type="entry name" value="REC"/>
    <property type="match status" value="1"/>
</dbReference>
<sequence>MSNPIKLFIVDDHQMLIEGIKSLLQDETTIKIVGTATTAELCKQFFIAQSADVVFMDINLPDMSGIDLTKFLIEKYPNLNIIALSTFTQGTYVRKMIENGAKGYLLKNASKFEILKAIETVKSGQKYLTPEAEEALKYEINLQKKLPKITKREKEVLILIVEGLTNNQIAEKLFISIDTVDSHRKNLYSKLNVNNTAMLIGFVNENKFLDS</sequence>
<dbReference type="InterPro" id="IPR001789">
    <property type="entry name" value="Sig_transdc_resp-reg_receiver"/>
</dbReference>
<accession>I3YWA4</accession>
<dbReference type="PROSITE" id="PS50110">
    <property type="entry name" value="RESPONSE_REGULATORY"/>
    <property type="match status" value="1"/>
</dbReference>
<dbReference type="SUPFAM" id="SSF52172">
    <property type="entry name" value="CheY-like"/>
    <property type="match status" value="1"/>
</dbReference>
<keyword evidence="2" id="KW-0805">Transcription regulation</keyword>
<dbReference type="RefSeq" id="WP_014782527.1">
    <property type="nucleotide sequence ID" value="NC_018013.1"/>
</dbReference>
<dbReference type="InterPro" id="IPR011006">
    <property type="entry name" value="CheY-like_superfamily"/>
</dbReference>
<name>I3YWA4_AEQSU</name>
<dbReference type="Pfam" id="PF00196">
    <property type="entry name" value="GerE"/>
    <property type="match status" value="1"/>
</dbReference>
<feature type="modified residue" description="4-aspartylphosphate" evidence="5">
    <location>
        <position position="57"/>
    </location>
</feature>
<evidence type="ECO:0000256" key="5">
    <source>
        <dbReference type="PROSITE-ProRule" id="PRU00169"/>
    </source>
</evidence>
<dbReference type="GO" id="GO:0000160">
    <property type="term" value="P:phosphorelay signal transduction system"/>
    <property type="evidence" value="ECO:0007669"/>
    <property type="project" value="InterPro"/>
</dbReference>
<dbReference type="CDD" id="cd17535">
    <property type="entry name" value="REC_NarL-like"/>
    <property type="match status" value="1"/>
</dbReference>
<dbReference type="OrthoDB" id="1013073at2"/>
<evidence type="ECO:0000256" key="3">
    <source>
        <dbReference type="ARBA" id="ARBA00023125"/>
    </source>
</evidence>
<reference evidence="8 9" key="1">
    <citation type="submission" date="2012-06" db="EMBL/GenBank/DDBJ databases">
        <title>The complete genome of Aequorivita sublithincola DSM 14238.</title>
        <authorList>
            <consortium name="US DOE Joint Genome Institute (JGI-PGF)"/>
            <person name="Lucas S."/>
            <person name="Copeland A."/>
            <person name="Lapidus A."/>
            <person name="Goodwin L."/>
            <person name="Pitluck S."/>
            <person name="Peters L."/>
            <person name="Munk A.C.C."/>
            <person name="Kyrpides N."/>
            <person name="Mavromatis K."/>
            <person name="Pagani I."/>
            <person name="Ivanova N."/>
            <person name="Ovchinnikova G."/>
            <person name="Zeytun A."/>
            <person name="Detter J.C."/>
            <person name="Han C."/>
            <person name="Land M."/>
            <person name="Hauser L."/>
            <person name="Markowitz V."/>
            <person name="Cheng J.-F."/>
            <person name="Hugenholtz P."/>
            <person name="Woyke T."/>
            <person name="Wu D."/>
            <person name="Tindall B."/>
            <person name="Faehnrich R."/>
            <person name="Brambilla E."/>
            <person name="Klenk H.-P."/>
            <person name="Eisen J.A."/>
        </authorList>
    </citation>
    <scope>NUCLEOTIDE SEQUENCE [LARGE SCALE GENOMIC DNA]</scope>
    <source>
        <strain evidence="9">DSM 14238 / LMG 21431 / ACAM 643 / 9-3</strain>
    </source>
</reference>
<dbReference type="InterPro" id="IPR000792">
    <property type="entry name" value="Tscrpt_reg_LuxR_C"/>
</dbReference>
<evidence type="ECO:0000256" key="2">
    <source>
        <dbReference type="ARBA" id="ARBA00023015"/>
    </source>
</evidence>
<dbReference type="EMBL" id="CP003280">
    <property type="protein sequence ID" value="AFL81272.1"/>
    <property type="molecule type" value="Genomic_DNA"/>
</dbReference>
<keyword evidence="9" id="KW-1185">Reference proteome</keyword>
<keyword evidence="3 8" id="KW-0238">DNA-binding</keyword>
<dbReference type="HOGENOM" id="CLU_000445_90_1_10"/>
<dbReference type="Pfam" id="PF00072">
    <property type="entry name" value="Response_reg"/>
    <property type="match status" value="1"/>
</dbReference>
<evidence type="ECO:0000259" key="7">
    <source>
        <dbReference type="PROSITE" id="PS50110"/>
    </source>
</evidence>
<dbReference type="GO" id="GO:0006355">
    <property type="term" value="P:regulation of DNA-templated transcription"/>
    <property type="evidence" value="ECO:0007669"/>
    <property type="project" value="InterPro"/>
</dbReference>
<dbReference type="InterPro" id="IPR039420">
    <property type="entry name" value="WalR-like"/>
</dbReference>
<feature type="domain" description="Response regulatory" evidence="7">
    <location>
        <begin position="6"/>
        <end position="122"/>
    </location>
</feature>
<gene>
    <name evidence="8" type="ordered locus">Aeqsu_1793</name>
</gene>
<keyword evidence="1 5" id="KW-0597">Phosphoprotein</keyword>
<dbReference type="Proteomes" id="UP000006049">
    <property type="component" value="Chromosome"/>
</dbReference>
<evidence type="ECO:0000313" key="8">
    <source>
        <dbReference type="EMBL" id="AFL81272.1"/>
    </source>
</evidence>